<feature type="domain" description="C2H2-type" evidence="12">
    <location>
        <begin position="325"/>
        <end position="352"/>
    </location>
</feature>
<dbReference type="Gene3D" id="3.40.1800.20">
    <property type="match status" value="1"/>
</dbReference>
<name>A0A182I7M4_ANOAR</name>
<dbReference type="SMART" id="SM00355">
    <property type="entry name" value="ZnF_C2H2"/>
    <property type="match status" value="7"/>
</dbReference>
<dbReference type="VEuPathDB" id="VectorBase:AARA21_004259"/>
<dbReference type="KEGG" id="aara:120904013"/>
<evidence type="ECO:0000256" key="7">
    <source>
        <dbReference type="ARBA" id="ARBA00023015"/>
    </source>
</evidence>
<dbReference type="Pfam" id="PF00096">
    <property type="entry name" value="zf-C2H2"/>
    <property type="match status" value="5"/>
</dbReference>
<dbReference type="GO" id="GO:0000978">
    <property type="term" value="F:RNA polymerase II cis-regulatory region sequence-specific DNA binding"/>
    <property type="evidence" value="ECO:0007669"/>
    <property type="project" value="TreeGrafter"/>
</dbReference>
<dbReference type="GO" id="GO:0001227">
    <property type="term" value="F:DNA-binding transcription repressor activity, RNA polymerase II-specific"/>
    <property type="evidence" value="ECO:0007669"/>
    <property type="project" value="TreeGrafter"/>
</dbReference>
<accession>A0A182I7M4</accession>
<evidence type="ECO:0000256" key="11">
    <source>
        <dbReference type="SAM" id="MobiDB-lite"/>
    </source>
</evidence>
<evidence type="ECO:0000259" key="12">
    <source>
        <dbReference type="PROSITE" id="PS50157"/>
    </source>
</evidence>
<evidence type="ECO:0000256" key="2">
    <source>
        <dbReference type="ARBA" id="ARBA00006991"/>
    </source>
</evidence>
<dbReference type="EMBL" id="APCN01003427">
    <property type="status" value="NOT_ANNOTATED_CDS"/>
    <property type="molecule type" value="Genomic_DNA"/>
</dbReference>
<keyword evidence="10" id="KW-0539">Nucleus</keyword>
<evidence type="ECO:0000256" key="5">
    <source>
        <dbReference type="ARBA" id="ARBA00022771"/>
    </source>
</evidence>
<feature type="region of interest" description="Disordered" evidence="11">
    <location>
        <begin position="184"/>
        <end position="259"/>
    </location>
</feature>
<dbReference type="Pfam" id="PF07776">
    <property type="entry name" value="zf-AD"/>
    <property type="match status" value="1"/>
</dbReference>
<feature type="compositionally biased region" description="Acidic residues" evidence="11">
    <location>
        <begin position="232"/>
        <end position="241"/>
    </location>
</feature>
<dbReference type="FunFam" id="3.30.160.60:FF:001480">
    <property type="entry name" value="Si:cabz01071911.3"/>
    <property type="match status" value="1"/>
</dbReference>
<dbReference type="FunFam" id="3.30.160.60:FF:000446">
    <property type="entry name" value="Zinc finger protein"/>
    <property type="match status" value="1"/>
</dbReference>
<evidence type="ECO:0000256" key="4">
    <source>
        <dbReference type="ARBA" id="ARBA00022737"/>
    </source>
</evidence>
<sequence length="545" mass="62208">MLTSWKSWCRLCAEEKALLKLESVRDVNAVIGNFFNVSLIEIKGTAANICEECLGFVNKLEHFEARCHQTNRLFTYLAKHLPDETHPLDLKQIRSKYLDEMLPNDGDEELFEVLEVESERAKELLSIDPVLETQDIQELGKVADDNTEVLYQVESLTVSSVQNELENNANETEQWEMLEVDMDDCSNGLETNDENVEEEEFDKFSDSDYEPETSGSASGTKRDQSKGKDDSESPIDGDDESVPSKLPQKRRYTTARGASPNQQVHQCKYCRKTFKCNSQLTRHEYIHLTQDGKPRYSCEICRKVFTKSSIRRAHMRMMHEGAKPYMCEECGKPFSSKGALKEHYIVHSEERPFKCAYCPKSFKNAPRLKTHEDTHNDTLYVCPHCGLKLNTKRTLNMHMVVHSDQKKFKCQECGNEYKRSKALKAHLILHTGLRPYQCPFCDKTFANGSNCRSHKKKFHPRELAALEAAGGQKPAANIPKLEHLQRKSQSDGEGVEITRKHIRSTARASNSSRGKERQEQLTLTADEADTDGSPIKSELKMELNV</sequence>
<feature type="domain" description="C2H2-type" evidence="12">
    <location>
        <begin position="296"/>
        <end position="324"/>
    </location>
</feature>
<dbReference type="FunFam" id="3.30.160.60:FF:002290">
    <property type="entry name" value="Weckle, isoform B"/>
    <property type="match status" value="1"/>
</dbReference>
<evidence type="ECO:0000256" key="9">
    <source>
        <dbReference type="ARBA" id="ARBA00023163"/>
    </source>
</evidence>
<keyword evidence="7" id="KW-0805">Transcription regulation</keyword>
<evidence type="ECO:0000256" key="10">
    <source>
        <dbReference type="ARBA" id="ARBA00023242"/>
    </source>
</evidence>
<dbReference type="EnsemblMetazoa" id="AARA009578-RA">
    <property type="protein sequence ID" value="AARA009578-PA"/>
    <property type="gene ID" value="AARA009578"/>
</dbReference>
<feature type="domain" description="C2H2-type" evidence="12">
    <location>
        <begin position="265"/>
        <end position="292"/>
    </location>
</feature>
<dbReference type="Gene3D" id="3.30.160.60">
    <property type="entry name" value="Classic Zinc Finger"/>
    <property type="match status" value="5"/>
</dbReference>
<evidence type="ECO:0000256" key="6">
    <source>
        <dbReference type="ARBA" id="ARBA00022833"/>
    </source>
</evidence>
<dbReference type="PROSITE" id="PS50157">
    <property type="entry name" value="ZINC_FINGER_C2H2_2"/>
    <property type="match status" value="7"/>
</dbReference>
<dbReference type="SMART" id="SM00868">
    <property type="entry name" value="zf-AD"/>
    <property type="match status" value="1"/>
</dbReference>
<feature type="region of interest" description="Disordered" evidence="11">
    <location>
        <begin position="483"/>
        <end position="545"/>
    </location>
</feature>
<feature type="domain" description="C2H2-type" evidence="12">
    <location>
        <begin position="353"/>
        <end position="375"/>
    </location>
</feature>
<keyword evidence="3" id="KW-0479">Metal-binding</keyword>
<proteinExistence type="inferred from homology"/>
<evidence type="ECO:0000256" key="1">
    <source>
        <dbReference type="ARBA" id="ARBA00004123"/>
    </source>
</evidence>
<dbReference type="VEuPathDB" id="VectorBase:AARA009578"/>
<reference evidence="13" key="1">
    <citation type="submission" date="2022-08" db="UniProtKB">
        <authorList>
            <consortium name="EnsemblMetazoa"/>
        </authorList>
    </citation>
    <scope>IDENTIFICATION</scope>
    <source>
        <strain evidence="13">Dongola</strain>
    </source>
</reference>
<dbReference type="Proteomes" id="UP000075840">
    <property type="component" value="Unassembled WGS sequence"/>
</dbReference>
<dbReference type="GeneID" id="120904013"/>
<dbReference type="SUPFAM" id="SSF57667">
    <property type="entry name" value="beta-beta-alpha zinc fingers"/>
    <property type="match status" value="5"/>
</dbReference>
<evidence type="ECO:0000313" key="13">
    <source>
        <dbReference type="EnsemblMetazoa" id="AARA009578-PA"/>
    </source>
</evidence>
<feature type="domain" description="C2H2-type" evidence="12">
    <location>
        <begin position="408"/>
        <end position="435"/>
    </location>
</feature>
<dbReference type="InterPro" id="IPR036236">
    <property type="entry name" value="Znf_C2H2_sf"/>
</dbReference>
<dbReference type="InterPro" id="IPR013087">
    <property type="entry name" value="Znf_C2H2_type"/>
</dbReference>
<feature type="domain" description="C2H2-type" evidence="12">
    <location>
        <begin position="380"/>
        <end position="407"/>
    </location>
</feature>
<evidence type="ECO:0000313" key="14">
    <source>
        <dbReference type="Proteomes" id="UP000075840"/>
    </source>
</evidence>
<protein>
    <recommendedName>
        <fullName evidence="12">C2H2-type domain-containing protein</fullName>
    </recommendedName>
</protein>
<dbReference type="PANTHER" id="PTHR24399:SF70">
    <property type="entry name" value="C2H2-TYPE DOMAIN-CONTAINING PROTEIN"/>
    <property type="match status" value="1"/>
</dbReference>
<dbReference type="RefSeq" id="XP_040169648.1">
    <property type="nucleotide sequence ID" value="XM_040313714.1"/>
</dbReference>
<evidence type="ECO:0000256" key="8">
    <source>
        <dbReference type="ARBA" id="ARBA00023125"/>
    </source>
</evidence>
<feature type="compositionally biased region" description="Acidic residues" evidence="11">
    <location>
        <begin position="191"/>
        <end position="211"/>
    </location>
</feature>
<keyword evidence="6" id="KW-0862">Zinc</keyword>
<organism evidence="13 14">
    <name type="scientific">Anopheles arabiensis</name>
    <name type="common">Mosquito</name>
    <dbReference type="NCBI Taxonomy" id="7173"/>
    <lineage>
        <taxon>Eukaryota</taxon>
        <taxon>Metazoa</taxon>
        <taxon>Ecdysozoa</taxon>
        <taxon>Arthropoda</taxon>
        <taxon>Hexapoda</taxon>
        <taxon>Insecta</taxon>
        <taxon>Pterygota</taxon>
        <taxon>Neoptera</taxon>
        <taxon>Endopterygota</taxon>
        <taxon>Diptera</taxon>
        <taxon>Nematocera</taxon>
        <taxon>Culicoidea</taxon>
        <taxon>Culicidae</taxon>
        <taxon>Anophelinae</taxon>
        <taxon>Anopheles</taxon>
    </lineage>
</organism>
<keyword evidence="5" id="KW-0863">Zinc-finger</keyword>
<dbReference type="PROSITE" id="PS00028">
    <property type="entry name" value="ZINC_FINGER_C2H2_1"/>
    <property type="match status" value="7"/>
</dbReference>
<dbReference type="InterPro" id="IPR012934">
    <property type="entry name" value="Znf_AD"/>
</dbReference>
<keyword evidence="9" id="KW-0804">Transcription</keyword>
<feature type="domain" description="C2H2-type" evidence="12">
    <location>
        <begin position="436"/>
        <end position="464"/>
    </location>
</feature>
<comment type="subcellular location">
    <subcellularLocation>
        <location evidence="1">Nucleus</location>
    </subcellularLocation>
</comment>
<comment type="similarity">
    <text evidence="2">Belongs to the krueppel C2H2-type zinc-finger protein family.</text>
</comment>
<keyword evidence="4" id="KW-0677">Repeat</keyword>
<feature type="compositionally biased region" description="Basic and acidic residues" evidence="11">
    <location>
        <begin position="220"/>
        <end position="231"/>
    </location>
</feature>
<evidence type="ECO:0000256" key="3">
    <source>
        <dbReference type="ARBA" id="ARBA00022723"/>
    </source>
</evidence>
<dbReference type="AlphaFoldDB" id="A0A182I7M4"/>
<dbReference type="PANTHER" id="PTHR24399">
    <property type="entry name" value="ZINC FINGER AND BTB DOMAIN-CONTAINING"/>
    <property type="match status" value="1"/>
</dbReference>
<keyword evidence="14" id="KW-1185">Reference proteome</keyword>
<dbReference type="GO" id="GO:0005654">
    <property type="term" value="C:nucleoplasm"/>
    <property type="evidence" value="ECO:0007669"/>
    <property type="project" value="TreeGrafter"/>
</dbReference>
<keyword evidence="8" id="KW-0238">DNA-binding</keyword>
<dbReference type="GO" id="GO:0008270">
    <property type="term" value="F:zinc ion binding"/>
    <property type="evidence" value="ECO:0007669"/>
    <property type="project" value="UniProtKB-KW"/>
</dbReference>